<evidence type="ECO:0000313" key="4">
    <source>
        <dbReference type="Proteomes" id="UP001465755"/>
    </source>
</evidence>
<feature type="compositionally biased region" description="Basic and acidic residues" evidence="2">
    <location>
        <begin position="63"/>
        <end position="77"/>
    </location>
</feature>
<feature type="region of interest" description="Disordered" evidence="2">
    <location>
        <begin position="449"/>
        <end position="470"/>
    </location>
</feature>
<feature type="compositionally biased region" description="Polar residues" evidence="2">
    <location>
        <begin position="449"/>
        <end position="459"/>
    </location>
</feature>
<feature type="region of interest" description="Disordered" evidence="2">
    <location>
        <begin position="482"/>
        <end position="501"/>
    </location>
</feature>
<sequence length="712" mass="78654">MFGKPATAVGFRRVRLQSWLTAPQILPIQIPAEQQVQRSAVQVADTGGPHGLLGESSLVASAQRDHRNNQDDSQQQREEEEDEQGNGARQQQNVQLSPDHNPLVPLPPNRSKSASPPAELDPSEAYLRGQAEASRRASEQAARVHQQQQQQLATLRDQVRRLEAEKSVTPSGPSFTSSHKEVQASLLSRESSDGTRQMEALARENEQLMDLVRKHDSLVAEMQQMLEARSAEMVQLHQDAASTLPQLTGALAAATEWQDKYTICAEQLVQVQADCRTQRGQITSLSRQLELQTAATRSLQTQLEELQHRREAHSHAQVIAAVAEHDQQLLEAQAQAKATHKLLEEQRRHASQLQEKLHATGTRAQKAHDDKDQLLKELALTKQQCKEATEAKEALKLQLAETVPRQDVEALKATRQDVAALKATNRSLTAELADVHHALKEAGELIEQLQNDQKQQPRTATPEAEPSVTPHSLRAAVAAAVAHTPAQGSHTPSAIFSLARGPEGGDPEDIVQRLLSALLDYENRSRQWSDERQQLQNAASVAQHELKQTQAELRSAVSSPRKPVNARAAGSSANSPAAKTAGPGNMEQHEQEDARQAAHSLLAEKLSRLESDWRKSKQAANERASYSPRKDSSAAVPKWVQEEGKENRDMQRRLEAAQVELGRMQRQRDSYLLQAKSLQHRLATLQDVTLLSHARAQPPLWAANPNSQGAQC</sequence>
<keyword evidence="4" id="KW-1185">Reference proteome</keyword>
<feature type="region of interest" description="Disordered" evidence="2">
    <location>
        <begin position="612"/>
        <end position="637"/>
    </location>
</feature>
<feature type="region of interest" description="Disordered" evidence="2">
    <location>
        <begin position="530"/>
        <end position="597"/>
    </location>
</feature>
<feature type="coiled-coil region" evidence="1">
    <location>
        <begin position="640"/>
        <end position="674"/>
    </location>
</feature>
<organism evidence="3 4">
    <name type="scientific">Symbiochloris irregularis</name>
    <dbReference type="NCBI Taxonomy" id="706552"/>
    <lineage>
        <taxon>Eukaryota</taxon>
        <taxon>Viridiplantae</taxon>
        <taxon>Chlorophyta</taxon>
        <taxon>core chlorophytes</taxon>
        <taxon>Trebouxiophyceae</taxon>
        <taxon>Trebouxiales</taxon>
        <taxon>Trebouxiaceae</taxon>
        <taxon>Symbiochloris</taxon>
    </lineage>
</organism>
<dbReference type="AlphaFoldDB" id="A0AAW1NIW8"/>
<feature type="compositionally biased region" description="Basic and acidic residues" evidence="2">
    <location>
        <begin position="587"/>
        <end position="596"/>
    </location>
</feature>
<feature type="region of interest" description="Disordered" evidence="2">
    <location>
        <begin position="62"/>
        <end position="153"/>
    </location>
</feature>
<accession>A0AAW1NIW8</accession>
<reference evidence="3 4" key="1">
    <citation type="journal article" date="2024" name="Nat. Commun.">
        <title>Phylogenomics reveals the evolutionary origins of lichenization in chlorophyte algae.</title>
        <authorList>
            <person name="Puginier C."/>
            <person name="Libourel C."/>
            <person name="Otte J."/>
            <person name="Skaloud P."/>
            <person name="Haon M."/>
            <person name="Grisel S."/>
            <person name="Petersen M."/>
            <person name="Berrin J.G."/>
            <person name="Delaux P.M."/>
            <person name="Dal Grande F."/>
            <person name="Keller J."/>
        </authorList>
    </citation>
    <scope>NUCLEOTIDE SEQUENCE [LARGE SCALE GENOMIC DNA]</scope>
    <source>
        <strain evidence="3 4">SAG 2036</strain>
    </source>
</reference>
<gene>
    <name evidence="3" type="ORF">WJX73_000280</name>
</gene>
<dbReference type="Proteomes" id="UP001465755">
    <property type="component" value="Unassembled WGS sequence"/>
</dbReference>
<protein>
    <recommendedName>
        <fullName evidence="5">Centrosomal protein of 162 kDa</fullName>
    </recommendedName>
</protein>
<proteinExistence type="predicted"/>
<evidence type="ECO:0000313" key="3">
    <source>
        <dbReference type="EMBL" id="KAK9787843.1"/>
    </source>
</evidence>
<feature type="compositionally biased region" description="Polar residues" evidence="2">
    <location>
        <begin position="548"/>
        <end position="558"/>
    </location>
</feature>
<evidence type="ECO:0000256" key="2">
    <source>
        <dbReference type="SAM" id="MobiDB-lite"/>
    </source>
</evidence>
<keyword evidence="1" id="KW-0175">Coiled coil</keyword>
<name>A0AAW1NIW8_9CHLO</name>
<comment type="caution">
    <text evidence="3">The sequence shown here is derived from an EMBL/GenBank/DDBJ whole genome shotgun (WGS) entry which is preliminary data.</text>
</comment>
<dbReference type="EMBL" id="JALJOQ010000240">
    <property type="protein sequence ID" value="KAK9787843.1"/>
    <property type="molecule type" value="Genomic_DNA"/>
</dbReference>
<evidence type="ECO:0000256" key="1">
    <source>
        <dbReference type="SAM" id="Coils"/>
    </source>
</evidence>
<evidence type="ECO:0008006" key="5">
    <source>
        <dbReference type="Google" id="ProtNLM"/>
    </source>
</evidence>
<feature type="compositionally biased region" description="Low complexity" evidence="2">
    <location>
        <begin position="139"/>
        <end position="151"/>
    </location>
</feature>
<feature type="compositionally biased region" description="Polar residues" evidence="2">
    <location>
        <begin position="87"/>
        <end position="98"/>
    </location>
</feature>